<accession>A0A0F9NFE2</accession>
<comment type="caution">
    <text evidence="1">The sequence shown here is derived from an EMBL/GenBank/DDBJ whole genome shotgun (WGS) entry which is preliminary data.</text>
</comment>
<gene>
    <name evidence="1" type="ORF">LCGC14_1269060</name>
</gene>
<dbReference type="Gene3D" id="2.170.120.40">
    <property type="entry name" value="YbbR-like domain"/>
    <property type="match status" value="1"/>
</dbReference>
<protein>
    <recommendedName>
        <fullName evidence="2">YbbR-like domain-containing protein</fullName>
    </recommendedName>
</protein>
<dbReference type="AlphaFoldDB" id="A0A0F9NFE2"/>
<sequence length="318" mass="36284">MALIMAIVLWLYAINKYTGEIEEDIQLAINTSPGLTILDTSTNVVTVSLSGPRNIIDRVSDMIKDNKIKARYDFPDMSDIQNDEFAKTIRLSRRNFNFPQEIRLDSIVPNEIDVILGRLANRYLEVQIEKKGIPALGYEITNEYFYPHEVLVTGPTNVLKEAEMINTKPIDINELTSGQSRTFPWTVGLEQSISFLRDDKYVSVPINCEEKVNVWFQISEQQDIKKFEKIKVNVLHPINYDFKVKLKDEYIDLSLKGPKLMLDRLNSKDIMAFIDVSSLTPPGPYKQPVDCTIPEGLEIEGNSPEVHVDIVEATTETR</sequence>
<dbReference type="PANTHER" id="PTHR37804:SF1">
    <property type="entry name" value="CDAA REGULATORY PROTEIN CDAR"/>
    <property type="match status" value="1"/>
</dbReference>
<reference evidence="1" key="1">
    <citation type="journal article" date="2015" name="Nature">
        <title>Complex archaea that bridge the gap between prokaryotes and eukaryotes.</title>
        <authorList>
            <person name="Spang A."/>
            <person name="Saw J.H."/>
            <person name="Jorgensen S.L."/>
            <person name="Zaremba-Niedzwiedzka K."/>
            <person name="Martijn J."/>
            <person name="Lind A.E."/>
            <person name="van Eijk R."/>
            <person name="Schleper C."/>
            <person name="Guy L."/>
            <person name="Ettema T.J."/>
        </authorList>
    </citation>
    <scope>NUCLEOTIDE SEQUENCE</scope>
</reference>
<evidence type="ECO:0008006" key="2">
    <source>
        <dbReference type="Google" id="ProtNLM"/>
    </source>
</evidence>
<evidence type="ECO:0000313" key="1">
    <source>
        <dbReference type="EMBL" id="KKM87425.1"/>
    </source>
</evidence>
<dbReference type="EMBL" id="LAZR01007103">
    <property type="protein sequence ID" value="KKM87425.1"/>
    <property type="molecule type" value="Genomic_DNA"/>
</dbReference>
<dbReference type="InterPro" id="IPR012505">
    <property type="entry name" value="YbbR"/>
</dbReference>
<organism evidence="1">
    <name type="scientific">marine sediment metagenome</name>
    <dbReference type="NCBI Taxonomy" id="412755"/>
    <lineage>
        <taxon>unclassified sequences</taxon>
        <taxon>metagenomes</taxon>
        <taxon>ecological metagenomes</taxon>
    </lineage>
</organism>
<dbReference type="PANTHER" id="PTHR37804">
    <property type="entry name" value="CDAA REGULATORY PROTEIN CDAR"/>
    <property type="match status" value="1"/>
</dbReference>
<name>A0A0F9NFE2_9ZZZZ</name>
<proteinExistence type="predicted"/>
<dbReference type="Gene3D" id="2.170.120.30">
    <property type="match status" value="2"/>
</dbReference>
<dbReference type="Pfam" id="PF07949">
    <property type="entry name" value="YbbR"/>
    <property type="match status" value="1"/>
</dbReference>
<dbReference type="InterPro" id="IPR053154">
    <property type="entry name" value="c-di-AMP_regulator"/>
</dbReference>